<name>C7CDN2_METED</name>
<accession>C7CDN2</accession>
<dbReference type="Proteomes" id="UP000008070">
    <property type="component" value="Chromosome"/>
</dbReference>
<sequence>MLAEDVQRADAAFVLKMVGDDRLAGLERGPGWALPIRPGPGLPDGAGFPADPGPHKELSLVGEVRCR</sequence>
<dbReference type="HOGENOM" id="CLU_2807505_0_0_5"/>
<evidence type="ECO:0000313" key="2">
    <source>
        <dbReference type="Proteomes" id="UP000008070"/>
    </source>
</evidence>
<organism evidence="1 2">
    <name type="scientific">Methylorubrum extorquens (strain DSM 6343 / CIP 106787 / DM4)</name>
    <name type="common">Methylobacterium extorquens</name>
    <dbReference type="NCBI Taxonomy" id="661410"/>
    <lineage>
        <taxon>Bacteria</taxon>
        <taxon>Pseudomonadati</taxon>
        <taxon>Pseudomonadota</taxon>
        <taxon>Alphaproteobacteria</taxon>
        <taxon>Hyphomicrobiales</taxon>
        <taxon>Methylobacteriaceae</taxon>
        <taxon>Methylorubrum</taxon>
    </lineage>
</organism>
<protein>
    <submittedName>
        <fullName evidence="1">Uncharacterized protein</fullName>
    </submittedName>
</protein>
<gene>
    <name evidence="1" type="ORF">METD_I4164</name>
</gene>
<proteinExistence type="predicted"/>
<dbReference type="KEGG" id="mdi:METDI4164"/>
<dbReference type="EMBL" id="FP103042">
    <property type="protein sequence ID" value="CAX25796.1"/>
    <property type="molecule type" value="Genomic_DNA"/>
</dbReference>
<dbReference type="AlphaFoldDB" id="C7CDN2"/>
<reference evidence="2" key="1">
    <citation type="journal article" date="2009" name="PLoS ONE">
        <title>Methylobacterium genome sequences: a reference blueprint to investigate microbial metabolism of C1 compounds from natural and industrial sources.</title>
        <authorList>
            <person name="Vuilleumier S."/>
            <person name="Chistoserdova L."/>
            <person name="Lee M.-C."/>
            <person name="Bringel F."/>
            <person name="Lajus A."/>
            <person name="Zhou Y."/>
            <person name="Gourion B."/>
            <person name="Barbe V."/>
            <person name="Chang J."/>
            <person name="Cruveiller S."/>
            <person name="Dossat C."/>
            <person name="Gillett W."/>
            <person name="Gruffaz C."/>
            <person name="Haugen E."/>
            <person name="Hourcade E."/>
            <person name="Levy R."/>
            <person name="Mangenot S."/>
            <person name="Muller E."/>
            <person name="Nadalig T."/>
            <person name="Pagni M."/>
            <person name="Penny C."/>
            <person name="Peyraud R."/>
            <person name="Robinson D.G."/>
            <person name="Roche D."/>
            <person name="Rouy Z."/>
            <person name="Saenampechek C."/>
            <person name="Salvignol G."/>
            <person name="Vallenet D."/>
            <person name="Wu Z."/>
            <person name="Marx C.J."/>
            <person name="Vorholt J.A."/>
            <person name="Olson M.V."/>
            <person name="Kaul R."/>
            <person name="Weissenbach J."/>
            <person name="Medigue C."/>
            <person name="Lidstrom M.E."/>
        </authorList>
    </citation>
    <scope>NUCLEOTIDE SEQUENCE [LARGE SCALE GENOMIC DNA]</scope>
    <source>
        <strain evidence="2">DSM 6343 / CIP 106787 / DM4</strain>
    </source>
</reference>
<evidence type="ECO:0000313" key="1">
    <source>
        <dbReference type="EMBL" id="CAX25796.1"/>
    </source>
</evidence>